<dbReference type="InterPro" id="IPR050107">
    <property type="entry name" value="ABC_carbohydrate_import_ATPase"/>
</dbReference>
<dbReference type="Proteomes" id="UP000772181">
    <property type="component" value="Unassembled WGS sequence"/>
</dbReference>
<evidence type="ECO:0000313" key="5">
    <source>
        <dbReference type="Proteomes" id="UP000772181"/>
    </source>
</evidence>
<accession>A0A933GPU0</accession>
<gene>
    <name evidence="4" type="ORF">HY730_09725</name>
</gene>
<evidence type="ECO:0000313" key="4">
    <source>
        <dbReference type="EMBL" id="MBI4596634.1"/>
    </source>
</evidence>
<dbReference type="PANTHER" id="PTHR43790:SF4">
    <property type="entry name" value="GUANOSINE IMPORT ATP-BINDING PROTEIN NUPO"/>
    <property type="match status" value="1"/>
</dbReference>
<dbReference type="Pfam" id="PF00005">
    <property type="entry name" value="ABC_tran"/>
    <property type="match status" value="1"/>
</dbReference>
<feature type="non-terminal residue" evidence="4">
    <location>
        <position position="1"/>
    </location>
</feature>
<evidence type="ECO:0000256" key="2">
    <source>
        <dbReference type="ARBA" id="ARBA00022840"/>
    </source>
</evidence>
<dbReference type="PROSITE" id="PS50893">
    <property type="entry name" value="ABC_TRANSPORTER_2"/>
    <property type="match status" value="1"/>
</dbReference>
<dbReference type="EMBL" id="JACQWF010000419">
    <property type="protein sequence ID" value="MBI4596634.1"/>
    <property type="molecule type" value="Genomic_DNA"/>
</dbReference>
<dbReference type="InterPro" id="IPR017871">
    <property type="entry name" value="ABC_transporter-like_CS"/>
</dbReference>
<dbReference type="PROSITE" id="PS00211">
    <property type="entry name" value="ABC_TRANSPORTER_1"/>
    <property type="match status" value="1"/>
</dbReference>
<keyword evidence="2 4" id="KW-0067">ATP-binding</keyword>
<dbReference type="SUPFAM" id="SSF52540">
    <property type="entry name" value="P-loop containing nucleoside triphosphate hydrolases"/>
    <property type="match status" value="2"/>
</dbReference>
<evidence type="ECO:0000259" key="3">
    <source>
        <dbReference type="PROSITE" id="PS50893"/>
    </source>
</evidence>
<dbReference type="CDD" id="cd03215">
    <property type="entry name" value="ABC_Carb_Monos_II"/>
    <property type="match status" value="1"/>
</dbReference>
<name>A0A933GPU0_UNCTE</name>
<comment type="caution">
    <text evidence="4">The sequence shown here is derived from an EMBL/GenBank/DDBJ whole genome shotgun (WGS) entry which is preliminary data.</text>
</comment>
<keyword evidence="1" id="KW-0547">Nucleotide-binding</keyword>
<protein>
    <submittedName>
        <fullName evidence="4">ATP-binding cassette domain-containing protein</fullName>
    </submittedName>
</protein>
<dbReference type="GO" id="GO:0005524">
    <property type="term" value="F:ATP binding"/>
    <property type="evidence" value="ECO:0007669"/>
    <property type="project" value="UniProtKB-KW"/>
</dbReference>
<dbReference type="AlphaFoldDB" id="A0A933GPU0"/>
<dbReference type="InterPro" id="IPR027417">
    <property type="entry name" value="P-loop_NTPase"/>
</dbReference>
<organism evidence="4 5">
    <name type="scientific">Tectimicrobiota bacterium</name>
    <dbReference type="NCBI Taxonomy" id="2528274"/>
    <lineage>
        <taxon>Bacteria</taxon>
        <taxon>Pseudomonadati</taxon>
        <taxon>Nitrospinota/Tectimicrobiota group</taxon>
        <taxon>Candidatus Tectimicrobiota</taxon>
    </lineage>
</organism>
<sequence>QSLKTGGCTIILISHKLHEVMALSDRITVLRAGKVVGLFQTDRVVKEELTAPMMGSNKTPQFDQKGLKDLNESSILCPSEKKHPLLQLLDITATTYQGGCGLRDIQFSLYPGEILGIAGIDGNGQRELAEIVAGVSKAAKGSINIHGKRIKNPRPKQMIKAGVAFIPQDRYVSGAIGDFSLEENLLLPVHREYPFSSFGLLRKESMSNFAKSCLEEFGIKAPNVEFKAKALSGGNLQKLVLARELSRNPSIIVACYPTRGLDLSARDYLWFKLKQEKEKGKGILLITADSDEIFTLCDRVGILYAGKLIGPMATKEITPQILGLYMSGG</sequence>
<dbReference type="Gene3D" id="3.40.50.300">
    <property type="entry name" value="P-loop containing nucleotide triphosphate hydrolases"/>
    <property type="match status" value="2"/>
</dbReference>
<dbReference type="GO" id="GO:0016887">
    <property type="term" value="F:ATP hydrolysis activity"/>
    <property type="evidence" value="ECO:0007669"/>
    <property type="project" value="InterPro"/>
</dbReference>
<evidence type="ECO:0000256" key="1">
    <source>
        <dbReference type="ARBA" id="ARBA00022741"/>
    </source>
</evidence>
<proteinExistence type="predicted"/>
<feature type="domain" description="ABC transporter" evidence="3">
    <location>
        <begin position="86"/>
        <end position="328"/>
    </location>
</feature>
<dbReference type="InterPro" id="IPR003439">
    <property type="entry name" value="ABC_transporter-like_ATP-bd"/>
</dbReference>
<dbReference type="PANTHER" id="PTHR43790">
    <property type="entry name" value="CARBOHYDRATE TRANSPORT ATP-BINDING PROTEIN MG119-RELATED"/>
    <property type="match status" value="1"/>
</dbReference>
<reference evidence="4" key="1">
    <citation type="submission" date="2020-07" db="EMBL/GenBank/DDBJ databases">
        <title>Huge and variable diversity of episymbiotic CPR bacteria and DPANN archaea in groundwater ecosystems.</title>
        <authorList>
            <person name="He C.Y."/>
            <person name="Keren R."/>
            <person name="Whittaker M."/>
            <person name="Farag I.F."/>
            <person name="Doudna J."/>
            <person name="Cate J.H.D."/>
            <person name="Banfield J.F."/>
        </authorList>
    </citation>
    <scope>NUCLEOTIDE SEQUENCE</scope>
    <source>
        <strain evidence="4">NC_groundwater_1482_Ag_S-0.65um_47_24</strain>
    </source>
</reference>